<dbReference type="InterPro" id="IPR046700">
    <property type="entry name" value="DUF6570"/>
</dbReference>
<evidence type="ECO:0000313" key="2">
    <source>
        <dbReference type="EMBL" id="POM68742.1"/>
    </source>
</evidence>
<name>A0A2P4XT65_9STRA</name>
<dbReference type="OrthoDB" id="129100at2759"/>
<gene>
    <name evidence="2" type="ORF">PHPALM_15057</name>
</gene>
<evidence type="ECO:0000313" key="3">
    <source>
        <dbReference type="Proteomes" id="UP000237271"/>
    </source>
</evidence>
<dbReference type="AlphaFoldDB" id="A0A2P4XT65"/>
<accession>A0A2P4XT65</accession>
<organism evidence="2 3">
    <name type="scientific">Phytophthora palmivora</name>
    <dbReference type="NCBI Taxonomy" id="4796"/>
    <lineage>
        <taxon>Eukaryota</taxon>
        <taxon>Sar</taxon>
        <taxon>Stramenopiles</taxon>
        <taxon>Oomycota</taxon>
        <taxon>Peronosporomycetes</taxon>
        <taxon>Peronosporales</taxon>
        <taxon>Peronosporaceae</taxon>
        <taxon>Phytophthora</taxon>
    </lineage>
</organism>
<dbReference type="Proteomes" id="UP000237271">
    <property type="component" value="Unassembled WGS sequence"/>
</dbReference>
<sequence>MSEKICCICDALHPAPNIVKKKVSKCPALISQMLSRLKSPADLPAELKNYYDCSDFYEAFDGLLMSRRGLCVQNGEVIMQMCNSCCVSLSKKNGNSPPKFAVANGLYIGSLPDKFDDSTMTENAMVNLSQSTRFLSVYRGGKHTSLRSHAYFFRSDPAPPVKLLPRSVVGTGEIAVKIVGAMTPEQKIAATRKYQVRSDRIRNLLDWYYENNYLYNQLDEITGWEISTVPTRVVEDETSIPESSESTVHANALDENTWRFNASTPSHATVYIHFI</sequence>
<comment type="caution">
    <text evidence="2">The sequence shown here is derived from an EMBL/GenBank/DDBJ whole genome shotgun (WGS) entry which is preliminary data.</text>
</comment>
<feature type="domain" description="DUF6570" evidence="1">
    <location>
        <begin position="95"/>
        <end position="217"/>
    </location>
</feature>
<evidence type="ECO:0000259" key="1">
    <source>
        <dbReference type="Pfam" id="PF20209"/>
    </source>
</evidence>
<reference evidence="2 3" key="1">
    <citation type="journal article" date="2017" name="Genome Biol. Evol.">
        <title>Phytophthora megakarya and P. palmivora, closely related causal agents of cacao black pod rot, underwent increases in genome sizes and gene numbers by different mechanisms.</title>
        <authorList>
            <person name="Ali S.S."/>
            <person name="Shao J."/>
            <person name="Lary D.J."/>
            <person name="Kronmiller B."/>
            <person name="Shen D."/>
            <person name="Strem M.D."/>
            <person name="Amoako-Attah I."/>
            <person name="Akrofi A.Y."/>
            <person name="Begoude B.A."/>
            <person name="Ten Hoopen G.M."/>
            <person name="Coulibaly K."/>
            <person name="Kebe B.I."/>
            <person name="Melnick R.L."/>
            <person name="Guiltinan M.J."/>
            <person name="Tyler B.M."/>
            <person name="Meinhardt L.W."/>
            <person name="Bailey B.A."/>
        </authorList>
    </citation>
    <scope>NUCLEOTIDE SEQUENCE [LARGE SCALE GENOMIC DNA]</scope>
    <source>
        <strain evidence="3">sbr112.9</strain>
    </source>
</reference>
<keyword evidence="3" id="KW-1185">Reference proteome</keyword>
<protein>
    <recommendedName>
        <fullName evidence="1">DUF6570 domain-containing protein</fullName>
    </recommendedName>
</protein>
<proteinExistence type="predicted"/>
<dbReference type="Pfam" id="PF20209">
    <property type="entry name" value="DUF6570"/>
    <property type="match status" value="1"/>
</dbReference>
<dbReference type="EMBL" id="NCKW01008065">
    <property type="protein sequence ID" value="POM68742.1"/>
    <property type="molecule type" value="Genomic_DNA"/>
</dbReference>